<proteinExistence type="predicted"/>
<evidence type="ECO:0000313" key="2">
    <source>
        <dbReference type="EMBL" id="VFU43103.1"/>
    </source>
</evidence>
<dbReference type="AlphaFoldDB" id="A0A6N2LNC1"/>
<gene>
    <name evidence="2" type="ORF">SVIM_LOCUS262446</name>
</gene>
<name>A0A6N2LNC1_SALVM</name>
<dbReference type="EMBL" id="CAADRP010001596">
    <property type="protein sequence ID" value="VFU43103.1"/>
    <property type="molecule type" value="Genomic_DNA"/>
</dbReference>
<protein>
    <submittedName>
        <fullName evidence="2">Uncharacterized protein</fullName>
    </submittedName>
</protein>
<evidence type="ECO:0000256" key="1">
    <source>
        <dbReference type="SAM" id="MobiDB-lite"/>
    </source>
</evidence>
<feature type="compositionally biased region" description="Polar residues" evidence="1">
    <location>
        <begin position="15"/>
        <end position="36"/>
    </location>
</feature>
<reference evidence="2" key="1">
    <citation type="submission" date="2019-03" db="EMBL/GenBank/DDBJ databases">
        <authorList>
            <person name="Mank J."/>
            <person name="Almeida P."/>
        </authorList>
    </citation>
    <scope>NUCLEOTIDE SEQUENCE</scope>
    <source>
        <strain evidence="2">78183</strain>
    </source>
</reference>
<feature type="region of interest" description="Disordered" evidence="1">
    <location>
        <begin position="1"/>
        <end position="49"/>
    </location>
</feature>
<organism evidence="2">
    <name type="scientific">Salix viminalis</name>
    <name type="common">Common osier</name>
    <name type="synonym">Basket willow</name>
    <dbReference type="NCBI Taxonomy" id="40686"/>
    <lineage>
        <taxon>Eukaryota</taxon>
        <taxon>Viridiplantae</taxon>
        <taxon>Streptophyta</taxon>
        <taxon>Embryophyta</taxon>
        <taxon>Tracheophyta</taxon>
        <taxon>Spermatophyta</taxon>
        <taxon>Magnoliopsida</taxon>
        <taxon>eudicotyledons</taxon>
        <taxon>Gunneridae</taxon>
        <taxon>Pentapetalae</taxon>
        <taxon>rosids</taxon>
        <taxon>fabids</taxon>
        <taxon>Malpighiales</taxon>
        <taxon>Salicaceae</taxon>
        <taxon>Saliceae</taxon>
        <taxon>Salix</taxon>
    </lineage>
</organism>
<sequence length="102" mass="11562">MKPPEPIKTNREGNTRPTPSWQRNLKTSQFNQNGVNEPSGGSDGFLTAHPLQGKVTLHQAFEPTTTRAGNEKANLWKMIMDSTQKKEDGWHDEHEHVSKRTL</sequence>
<accession>A0A6N2LNC1</accession>